<accession>A0ABT7EP47</accession>
<evidence type="ECO:0000313" key="1">
    <source>
        <dbReference type="EMBL" id="MDK2596817.1"/>
    </source>
</evidence>
<comment type="caution">
    <text evidence="1">The sequence shown here is derived from an EMBL/GenBank/DDBJ whole genome shotgun (WGS) entry which is preliminary data.</text>
</comment>
<sequence length="444" mass="50457">MNEQSFLRPSEIKELSNNFFENLGTVIDHCTVRDLETRLVALEKLADDFSPSEFVARYYPIEEIFDVYRHATESNICDEVVEAIAAVTEIDCSFARDICVDNLQHQDIDVREEAISCLGYVGVASDSKLLTDLMESESNDTLKAAAFNSLLRLGHDELLTMDKIDISQLSIEACISVLENLCTLTERFDLAKTYQFVSKSLISLNNEAINNELADLKYRIEKQETINEIAEMFSGDNIDWGVIIQLMENLDSDIRFRVLTRIGSGSKPNKKAMPNRPPQQVFDKVVALADDEDEEVRAEAISVLGDWEYNKSIDLISKCLHDDSELVRLDAIYALGEIQGDEVITQLSQLDIEKCSEIEKTRLYQALIRCGRKEFLEKWLKYLKSKDALVRANVAGGVWSVWNPNSHTIIESELEIAKNKETHTFVLAEIDDALDWINSQRHLN</sequence>
<dbReference type="Pfam" id="PF13646">
    <property type="entry name" value="HEAT_2"/>
    <property type="match status" value="1"/>
</dbReference>
<dbReference type="SUPFAM" id="SSF48371">
    <property type="entry name" value="ARM repeat"/>
    <property type="match status" value="1"/>
</dbReference>
<dbReference type="PANTHER" id="PTHR12697:SF5">
    <property type="entry name" value="DEOXYHYPUSINE HYDROXYLASE"/>
    <property type="match status" value="1"/>
</dbReference>
<gene>
    <name evidence="1" type="ORF">QNM18_17335</name>
</gene>
<dbReference type="Gene3D" id="1.25.10.10">
    <property type="entry name" value="Leucine-rich Repeat Variant"/>
    <property type="match status" value="2"/>
</dbReference>
<name>A0ABT7EP47_9GAMM</name>
<dbReference type="InterPro" id="IPR016024">
    <property type="entry name" value="ARM-type_fold"/>
</dbReference>
<dbReference type="PANTHER" id="PTHR12697">
    <property type="entry name" value="PBS LYASE HEAT-LIKE PROTEIN"/>
    <property type="match status" value="1"/>
</dbReference>
<proteinExistence type="predicted"/>
<dbReference type="Proteomes" id="UP001231915">
    <property type="component" value="Unassembled WGS sequence"/>
</dbReference>
<organism evidence="1 2">
    <name type="scientific">Pseudoalteromonas obscura</name>
    <dbReference type="NCBI Taxonomy" id="3048491"/>
    <lineage>
        <taxon>Bacteria</taxon>
        <taxon>Pseudomonadati</taxon>
        <taxon>Pseudomonadota</taxon>
        <taxon>Gammaproteobacteria</taxon>
        <taxon>Alteromonadales</taxon>
        <taxon>Pseudoalteromonadaceae</taxon>
        <taxon>Pseudoalteromonas</taxon>
    </lineage>
</organism>
<dbReference type="EMBL" id="JASJUT010000008">
    <property type="protein sequence ID" value="MDK2596817.1"/>
    <property type="molecule type" value="Genomic_DNA"/>
</dbReference>
<protein>
    <submittedName>
        <fullName evidence="1">HEAT repeat domain-containing protein</fullName>
    </submittedName>
</protein>
<dbReference type="SMART" id="SM00567">
    <property type="entry name" value="EZ_HEAT"/>
    <property type="match status" value="2"/>
</dbReference>
<dbReference type="RefSeq" id="WP_284137945.1">
    <property type="nucleotide sequence ID" value="NZ_JASJUT010000008.1"/>
</dbReference>
<dbReference type="InterPro" id="IPR011989">
    <property type="entry name" value="ARM-like"/>
</dbReference>
<keyword evidence="2" id="KW-1185">Reference proteome</keyword>
<reference evidence="1 2" key="1">
    <citation type="submission" date="2023-05" db="EMBL/GenBank/DDBJ databases">
        <title>Pseudoalteromonas ardens sp. nov., Pseudoalteromonas obscura sp. nov., and Pseudoalteromonas umbrosa sp. nov., isolated from the coral Montipora capitata.</title>
        <authorList>
            <person name="Thomas E.M."/>
            <person name="Smith E.M."/>
            <person name="Papke E."/>
            <person name="Shlafstein M.D."/>
            <person name="Oline D.K."/>
            <person name="Videau P."/>
            <person name="Saw J.H."/>
            <person name="Strangman W.K."/>
            <person name="Ushijima B."/>
        </authorList>
    </citation>
    <scope>NUCLEOTIDE SEQUENCE [LARGE SCALE GENOMIC DNA]</scope>
    <source>
        <strain evidence="1 2">P94</strain>
    </source>
</reference>
<dbReference type="InterPro" id="IPR004155">
    <property type="entry name" value="PBS_lyase_HEAT"/>
</dbReference>
<evidence type="ECO:0000313" key="2">
    <source>
        <dbReference type="Proteomes" id="UP001231915"/>
    </source>
</evidence>